<dbReference type="Pfam" id="PF00535">
    <property type="entry name" value="Glycos_transf_2"/>
    <property type="match status" value="1"/>
</dbReference>
<protein>
    <recommendedName>
        <fullName evidence="2">Glycosyltransferase 2-like domain-containing protein</fullName>
    </recommendedName>
</protein>
<dbReference type="GO" id="GO:0016758">
    <property type="term" value="F:hexosyltransferase activity"/>
    <property type="evidence" value="ECO:0007669"/>
    <property type="project" value="UniProtKB-ARBA"/>
</dbReference>
<comment type="caution">
    <text evidence="3">The sequence shown here is derived from an EMBL/GenBank/DDBJ whole genome shotgun (WGS) entry which is preliminary data.</text>
</comment>
<evidence type="ECO:0000256" key="1">
    <source>
        <dbReference type="SAM" id="Phobius"/>
    </source>
</evidence>
<keyword evidence="1" id="KW-0472">Membrane</keyword>
<accession>A0A2N3KVI4</accession>
<dbReference type="OrthoDB" id="9816424at2"/>
<dbReference type="AlphaFoldDB" id="A0A2N3KVI4"/>
<evidence type="ECO:0000313" key="3">
    <source>
        <dbReference type="EMBL" id="PKR54582.1"/>
    </source>
</evidence>
<evidence type="ECO:0000259" key="2">
    <source>
        <dbReference type="Pfam" id="PF00535"/>
    </source>
</evidence>
<dbReference type="Proteomes" id="UP000233597">
    <property type="component" value="Unassembled WGS sequence"/>
</dbReference>
<reference evidence="3 4" key="1">
    <citation type="submission" date="2017-09" db="EMBL/GenBank/DDBJ databases">
        <title>Biodiversity and function of Thalassospira species in the particle-attached aromatic-hydrocarbon-degrading consortia from the surface seawater of the South China Sea.</title>
        <authorList>
            <person name="Dong C."/>
            <person name="Liu R."/>
            <person name="Shao Z."/>
        </authorList>
    </citation>
    <scope>NUCLEOTIDE SEQUENCE [LARGE SCALE GENOMIC DNA]</scope>
    <source>
        <strain evidence="3 4">CSC1P2</strain>
    </source>
</reference>
<dbReference type="Gene3D" id="3.90.550.10">
    <property type="entry name" value="Spore Coat Polysaccharide Biosynthesis Protein SpsA, Chain A"/>
    <property type="match status" value="1"/>
</dbReference>
<dbReference type="EMBL" id="NWTK01000004">
    <property type="protein sequence ID" value="PKR54582.1"/>
    <property type="molecule type" value="Genomic_DNA"/>
</dbReference>
<dbReference type="SUPFAM" id="SSF53448">
    <property type="entry name" value="Nucleotide-diphospho-sugar transferases"/>
    <property type="match status" value="1"/>
</dbReference>
<dbReference type="InterPro" id="IPR029044">
    <property type="entry name" value="Nucleotide-diphossugar_trans"/>
</dbReference>
<evidence type="ECO:0000313" key="4">
    <source>
        <dbReference type="Proteomes" id="UP000233597"/>
    </source>
</evidence>
<feature type="domain" description="Glycosyltransferase 2-like" evidence="2">
    <location>
        <begin position="10"/>
        <end position="123"/>
    </location>
</feature>
<dbReference type="CDD" id="cd00761">
    <property type="entry name" value="Glyco_tranf_GTA_type"/>
    <property type="match status" value="1"/>
</dbReference>
<keyword evidence="1" id="KW-1133">Transmembrane helix</keyword>
<gene>
    <name evidence="3" type="ORF">COO20_07420</name>
</gene>
<dbReference type="PANTHER" id="PTHR22916">
    <property type="entry name" value="GLYCOSYLTRANSFERASE"/>
    <property type="match status" value="1"/>
</dbReference>
<keyword evidence="1" id="KW-0812">Transmembrane</keyword>
<name>A0A2N3KVI4_9PROT</name>
<proteinExistence type="predicted"/>
<feature type="transmembrane region" description="Helical" evidence="1">
    <location>
        <begin position="258"/>
        <end position="278"/>
    </location>
</feature>
<dbReference type="RefSeq" id="WP_101265139.1">
    <property type="nucleotide sequence ID" value="NZ_NWTK01000004.1"/>
</dbReference>
<organism evidence="3 4">
    <name type="scientific">Thalassospira marina</name>
    <dbReference type="NCBI Taxonomy" id="2048283"/>
    <lineage>
        <taxon>Bacteria</taxon>
        <taxon>Pseudomonadati</taxon>
        <taxon>Pseudomonadota</taxon>
        <taxon>Alphaproteobacteria</taxon>
        <taxon>Rhodospirillales</taxon>
        <taxon>Thalassospiraceae</taxon>
        <taxon>Thalassospira</taxon>
    </lineage>
</organism>
<dbReference type="PANTHER" id="PTHR22916:SF56">
    <property type="entry name" value="GLYCOSYL TRANSFERASE"/>
    <property type="match status" value="1"/>
</dbReference>
<dbReference type="InterPro" id="IPR001173">
    <property type="entry name" value="Glyco_trans_2-like"/>
</dbReference>
<sequence>MNKKTNDSVSVGIPVRNGSPFIEGAINDILSQTYKNIEIIISDNNSSDNTVEICKKYAQLDNRITLYQQTKTITALENFKFVFEKSKSNFFIWAAHDDRRSSNYIECLLQEMKVNENASLVFSDISKFFSEKSISIPDYKFEIEKNDHPKLHIDRTFNSKCYEIYGLIRSEHLRKYNWADIEYGPDRILLIFLSMQGDFIKANGTTFYYYEPQVPKSDDERSKENFLKKKRKFSKLILAIKCANQAKTAIKKHRTLHFLYFTIIISSRLISPTVKGFLFRYSPKFAKKFWWSIRG</sequence>